<evidence type="ECO:0000313" key="2">
    <source>
        <dbReference type="EMBL" id="MST84210.1"/>
    </source>
</evidence>
<comment type="caution">
    <text evidence="2">The sequence shown here is derived from an EMBL/GenBank/DDBJ whole genome shotgun (WGS) entry which is preliminary data.</text>
</comment>
<reference evidence="2 3" key="1">
    <citation type="submission" date="2019-08" db="EMBL/GenBank/DDBJ databases">
        <title>In-depth cultivation of the pig gut microbiome towards novel bacterial diversity and tailored functional studies.</title>
        <authorList>
            <person name="Wylensek D."/>
            <person name="Hitch T.C.A."/>
            <person name="Clavel T."/>
        </authorList>
    </citation>
    <scope>NUCLEOTIDE SEQUENCE [LARGE SCALE GENOMIC DNA]</scope>
    <source>
        <strain evidence="2 3">LKV-178-WT-2A</strain>
    </source>
</reference>
<keyword evidence="1" id="KW-0472">Membrane</keyword>
<feature type="transmembrane region" description="Helical" evidence="1">
    <location>
        <begin position="71"/>
        <end position="91"/>
    </location>
</feature>
<keyword evidence="1" id="KW-0812">Transmembrane</keyword>
<dbReference type="PROSITE" id="PS51257">
    <property type="entry name" value="PROKAR_LIPOPROTEIN"/>
    <property type="match status" value="1"/>
</dbReference>
<evidence type="ECO:0000313" key="3">
    <source>
        <dbReference type="Proteomes" id="UP000438914"/>
    </source>
</evidence>
<gene>
    <name evidence="2" type="ORF">FYJ73_05940</name>
</gene>
<evidence type="ECO:0000256" key="1">
    <source>
        <dbReference type="SAM" id="Phobius"/>
    </source>
</evidence>
<proteinExistence type="predicted"/>
<organism evidence="2 3">
    <name type="scientific">Hallella mizrahii</name>
    <dbReference type="NCBI Taxonomy" id="2606637"/>
    <lineage>
        <taxon>Bacteria</taxon>
        <taxon>Pseudomonadati</taxon>
        <taxon>Bacteroidota</taxon>
        <taxon>Bacteroidia</taxon>
        <taxon>Bacteroidales</taxon>
        <taxon>Prevotellaceae</taxon>
        <taxon>Hallella</taxon>
    </lineage>
</organism>
<feature type="transmembrane region" description="Helical" evidence="1">
    <location>
        <begin position="32"/>
        <end position="51"/>
    </location>
</feature>
<accession>A0A7K0KFL1</accession>
<dbReference type="EMBL" id="VUNG01000010">
    <property type="protein sequence ID" value="MST84210.1"/>
    <property type="molecule type" value="Genomic_DNA"/>
</dbReference>
<protein>
    <submittedName>
        <fullName evidence="2">Uncharacterized protein</fullName>
    </submittedName>
</protein>
<dbReference type="Proteomes" id="UP000438914">
    <property type="component" value="Unassembled WGS sequence"/>
</dbReference>
<feature type="transmembrane region" description="Helical" evidence="1">
    <location>
        <begin position="103"/>
        <end position="124"/>
    </location>
</feature>
<keyword evidence="1" id="KW-1133">Transmembrane helix</keyword>
<keyword evidence="3" id="KW-1185">Reference proteome</keyword>
<sequence>MKPISKALSILFMVGGALMVISAGCFVFFWHRALMCWIFLLGAVLFTLVQAQQSYQGDDLALKRLKRIQSMAGLCFIIGGMLMADTAYGFFRPLFHNYIDYVTYVYNKWVVFLLIGAVIEVYTVHRIDYLLSKKNIKG</sequence>
<dbReference type="AlphaFoldDB" id="A0A7K0KFL1"/>
<name>A0A7K0KFL1_9BACT</name>